<dbReference type="SUPFAM" id="SSF57850">
    <property type="entry name" value="RING/U-box"/>
    <property type="match status" value="1"/>
</dbReference>
<dbReference type="GO" id="GO:0034476">
    <property type="term" value="P:U5 snRNA 3'-end processing"/>
    <property type="evidence" value="ECO:0007669"/>
    <property type="project" value="TreeGrafter"/>
</dbReference>
<dbReference type="Gene3D" id="3.30.40.10">
    <property type="entry name" value="Zinc/RING finger domain, C3HC4 (zinc finger)"/>
    <property type="match status" value="1"/>
</dbReference>
<dbReference type="GO" id="GO:0034475">
    <property type="term" value="P:U4 snRNA 3'-end processing"/>
    <property type="evidence" value="ECO:0007669"/>
    <property type="project" value="TreeGrafter"/>
</dbReference>
<dbReference type="GO" id="GO:0000467">
    <property type="term" value="P:exonucleolytic trimming to generate mature 3'-end of 5.8S rRNA from tricistronic rRNA transcript (SSU-rRNA, 5.8S rRNA, LSU-rRNA)"/>
    <property type="evidence" value="ECO:0007669"/>
    <property type="project" value="TreeGrafter"/>
</dbReference>
<dbReference type="InterPro" id="IPR018957">
    <property type="entry name" value="Znf_C3HC4_RING-type"/>
</dbReference>
<feature type="region of interest" description="Disordered" evidence="11">
    <location>
        <begin position="28"/>
        <end position="47"/>
    </location>
</feature>
<dbReference type="Pfam" id="PF17979">
    <property type="entry name" value="zf-CRD"/>
    <property type="match status" value="1"/>
</dbReference>
<dbReference type="SUPFAM" id="SSF54211">
    <property type="entry name" value="Ribosomal protein S5 domain 2-like"/>
    <property type="match status" value="1"/>
</dbReference>
<dbReference type="InterPro" id="IPR040909">
    <property type="entry name" value="CHFR_Znf-CRD"/>
</dbReference>
<dbReference type="GO" id="GO:0000177">
    <property type="term" value="C:cytoplasmic exosome (RNase complex)"/>
    <property type="evidence" value="ECO:0007669"/>
    <property type="project" value="TreeGrafter"/>
</dbReference>
<dbReference type="GO" id="GO:0034473">
    <property type="term" value="P:U1 snRNA 3'-end processing"/>
    <property type="evidence" value="ECO:0007669"/>
    <property type="project" value="TreeGrafter"/>
</dbReference>
<dbReference type="Proteomes" id="UP000317650">
    <property type="component" value="Chromosome 6"/>
</dbReference>
<accession>A0A4S8IQV8</accession>
<dbReference type="SUPFAM" id="SSF55666">
    <property type="entry name" value="Ribonuclease PH domain 2-like"/>
    <property type="match status" value="1"/>
</dbReference>
<proteinExistence type="inferred from homology"/>
<dbReference type="GO" id="GO:0071028">
    <property type="term" value="P:nuclear mRNA surveillance"/>
    <property type="evidence" value="ECO:0007669"/>
    <property type="project" value="TreeGrafter"/>
</dbReference>
<dbReference type="Pfam" id="PF01138">
    <property type="entry name" value="RNase_PH"/>
    <property type="match status" value="1"/>
</dbReference>
<dbReference type="PANTHER" id="PTHR11097">
    <property type="entry name" value="EXOSOME COMPLEX EXONUCLEASE RIBOSOMAL RNA PROCESSING PROTEIN"/>
    <property type="match status" value="1"/>
</dbReference>
<evidence type="ECO:0000256" key="11">
    <source>
        <dbReference type="SAM" id="MobiDB-lite"/>
    </source>
</evidence>
<evidence type="ECO:0000313" key="13">
    <source>
        <dbReference type="EMBL" id="THU51013.1"/>
    </source>
</evidence>
<dbReference type="FunFam" id="3.30.230.70:FF:000007">
    <property type="entry name" value="Exosome complex component RRP45B"/>
    <property type="match status" value="1"/>
</dbReference>
<dbReference type="InterPro" id="IPR036345">
    <property type="entry name" value="ExoRNase_PH_dom2_sf"/>
</dbReference>
<evidence type="ECO:0000256" key="4">
    <source>
        <dbReference type="ARBA" id="ARBA00022490"/>
    </source>
</evidence>
<dbReference type="GO" id="GO:0035925">
    <property type="term" value="F:mRNA 3'-UTR AU-rich region binding"/>
    <property type="evidence" value="ECO:0007669"/>
    <property type="project" value="TreeGrafter"/>
</dbReference>
<dbReference type="InterPro" id="IPR013083">
    <property type="entry name" value="Znf_RING/FYVE/PHD"/>
</dbReference>
<dbReference type="InterPro" id="IPR020568">
    <property type="entry name" value="Ribosomal_Su5_D2-typ_SF"/>
</dbReference>
<evidence type="ECO:0000256" key="2">
    <source>
        <dbReference type="ARBA" id="ARBA00004496"/>
    </source>
</evidence>
<gene>
    <name evidence="13" type="ORF">C4D60_Mb06t26540</name>
</gene>
<dbReference type="Pfam" id="PF00097">
    <property type="entry name" value="zf-C3HC4"/>
    <property type="match status" value="1"/>
</dbReference>
<protein>
    <recommendedName>
        <fullName evidence="10">Protein ECERIFERUM 7</fullName>
    </recommendedName>
</protein>
<organism evidence="13 14">
    <name type="scientific">Musa balbisiana</name>
    <name type="common">Banana</name>
    <dbReference type="NCBI Taxonomy" id="52838"/>
    <lineage>
        <taxon>Eukaryota</taxon>
        <taxon>Viridiplantae</taxon>
        <taxon>Streptophyta</taxon>
        <taxon>Embryophyta</taxon>
        <taxon>Tracheophyta</taxon>
        <taxon>Spermatophyta</taxon>
        <taxon>Magnoliopsida</taxon>
        <taxon>Liliopsida</taxon>
        <taxon>Zingiberales</taxon>
        <taxon>Musaceae</taxon>
        <taxon>Musa</taxon>
    </lineage>
</organism>
<name>A0A4S8IQV8_MUSBA</name>
<evidence type="ECO:0000256" key="8">
    <source>
        <dbReference type="ARBA" id="ARBA00022884"/>
    </source>
</evidence>
<feature type="compositionally biased region" description="Basic and acidic residues" evidence="11">
    <location>
        <begin position="865"/>
        <end position="874"/>
    </location>
</feature>
<keyword evidence="8" id="KW-0694">RNA-binding</keyword>
<comment type="subcellular location">
    <subcellularLocation>
        <location evidence="2">Cytoplasm</location>
    </subcellularLocation>
    <subcellularLocation>
        <location evidence="1">Nucleus</location>
    </subcellularLocation>
</comment>
<feature type="compositionally biased region" description="Polar residues" evidence="11">
    <location>
        <begin position="838"/>
        <end position="849"/>
    </location>
</feature>
<reference evidence="13 14" key="1">
    <citation type="journal article" date="2019" name="Nat. Plants">
        <title>Genome sequencing of Musa balbisiana reveals subgenome evolution and function divergence in polyploid bananas.</title>
        <authorList>
            <person name="Yao X."/>
        </authorList>
    </citation>
    <scope>NUCLEOTIDE SEQUENCE [LARGE SCALE GENOMIC DNA]</scope>
    <source>
        <strain evidence="14">cv. DH-PKW</strain>
        <tissue evidence="13">Leaves</tissue>
    </source>
</reference>
<dbReference type="InterPro" id="IPR015847">
    <property type="entry name" value="ExoRNase_PH_dom2"/>
</dbReference>
<comment type="similarity">
    <text evidence="3">Belongs to the RNase PH family.</text>
</comment>
<feature type="compositionally biased region" description="Basic and acidic residues" evidence="11">
    <location>
        <begin position="38"/>
        <end position="47"/>
    </location>
</feature>
<evidence type="ECO:0000256" key="9">
    <source>
        <dbReference type="ARBA" id="ARBA00023242"/>
    </source>
</evidence>
<sequence length="891" mass="99928">MLQVFPRKKPLSFNLSVCCLQEAAVWSPSDNPTMEPAESSRSKEDSDVWAKLVPTDSTYPPIEIRSREAVICSEITSSSIEKHPWCEIKWNPDKDSAMIRNLSSNVIIIDGKVVGEETVNIISGSEITSGPDREVCLTYIFEAMPSHRNNEKIIEISLDVEHAKCSICLNIWHDVVTVAPCLHNFCNGCFSEWLRRSSTKFNNRAQSVAILQTFSSLKRSDEEIALLNTYASIKSNIVVGMHTSRKRPHSLSNDDSNEMVLPCPQCGLGCDRAFCGAYWAAQGVDAREFNMICHHETFKPVSERTISRIPDLVHQNNQFERDVTERCIQRTGKTLQAVISDWIIKFDNKEIDRTNLQLNHVEMITPMTHLCNDCYNKLVDYLLYWFRVSLPSHLLPPDASNRDNCWYGHLCRTQQHNEEHARKRNHISSEAEKMEQRLANTWRMTNNEKKFIESVLASDLRVDGRRPFDYRDLTIKFGRHGLSEVQLGQTRVMSYVTSQLVQPYRDRPNEGTLSIFTEFSPMADPSFEAGRPGEFAVELGRVIDRGLRESRAMDMESLCVVVGKSVWSIRVDLHIVDNGGNLIDAANIAALAALLTFRRPDCTLGGDDGQELIMHDAEVREPLPLIIHHLPIAVTFAVFGEGNIMVIDPTHKEEMVMGGRITFTMNSNGDICAVQKAGGVGVMSSMIMQCLQIASTKAADITSKIKHSVEIYNTERASQKANHYLVEVANQVSLSDVIMKEKQVENLIEHLAYMPLDELENSNQGDALAVDTRTKHKSISQGRYTHAFVRGPANWDPYSRGISSCLATSFPTLPGPSTKVKEHNVVTSNEMPVEYSVEHTTGASSSSTRVLGAPAVRQHSKGPKSLKDADRRPFSPETEETNLLHAENSLG</sequence>
<feature type="region of interest" description="Disordered" evidence="11">
    <location>
        <begin position="837"/>
        <end position="891"/>
    </location>
</feature>
<evidence type="ECO:0000256" key="7">
    <source>
        <dbReference type="ARBA" id="ARBA00022833"/>
    </source>
</evidence>
<dbReference type="EMBL" id="PYDT01000009">
    <property type="protein sequence ID" value="THU51013.1"/>
    <property type="molecule type" value="Genomic_DNA"/>
</dbReference>
<dbReference type="GO" id="GO:0008270">
    <property type="term" value="F:zinc ion binding"/>
    <property type="evidence" value="ECO:0007669"/>
    <property type="project" value="UniProtKB-KW"/>
</dbReference>
<dbReference type="AlphaFoldDB" id="A0A4S8IQV8"/>
<dbReference type="InterPro" id="IPR027408">
    <property type="entry name" value="PNPase/RNase_PH_dom_sf"/>
</dbReference>
<dbReference type="GO" id="GO:0000176">
    <property type="term" value="C:nuclear exosome (RNase complex)"/>
    <property type="evidence" value="ECO:0007669"/>
    <property type="project" value="TreeGrafter"/>
</dbReference>
<keyword evidence="4" id="KW-0963">Cytoplasm</keyword>
<dbReference type="InterPro" id="IPR001841">
    <property type="entry name" value="Znf_RING"/>
</dbReference>
<dbReference type="GO" id="GO:0071038">
    <property type="term" value="P:TRAMP-dependent tRNA surveillance pathway"/>
    <property type="evidence" value="ECO:0007669"/>
    <property type="project" value="TreeGrafter"/>
</dbReference>
<evidence type="ECO:0000256" key="5">
    <source>
        <dbReference type="ARBA" id="ARBA00022723"/>
    </source>
</evidence>
<dbReference type="STRING" id="52838.A0A4S8IQV8"/>
<keyword evidence="5" id="KW-0479">Metal-binding</keyword>
<evidence type="ECO:0000313" key="14">
    <source>
        <dbReference type="Proteomes" id="UP000317650"/>
    </source>
</evidence>
<dbReference type="InterPro" id="IPR050590">
    <property type="entry name" value="Exosome_comp_Rrp42_subfam"/>
</dbReference>
<keyword evidence="7" id="KW-0862">Zinc</keyword>
<dbReference type="GO" id="GO:0016075">
    <property type="term" value="P:rRNA catabolic process"/>
    <property type="evidence" value="ECO:0007669"/>
    <property type="project" value="TreeGrafter"/>
</dbReference>
<dbReference type="Pfam" id="PF03725">
    <property type="entry name" value="RNase_PH_C"/>
    <property type="match status" value="1"/>
</dbReference>
<keyword evidence="9" id="KW-0539">Nucleus</keyword>
<evidence type="ECO:0000256" key="6">
    <source>
        <dbReference type="ARBA" id="ARBA00022771"/>
    </source>
</evidence>
<keyword evidence="14" id="KW-1185">Reference proteome</keyword>
<comment type="caution">
    <text evidence="13">The sequence shown here is derived from an EMBL/GenBank/DDBJ whole genome shotgun (WGS) entry which is preliminary data.</text>
</comment>
<evidence type="ECO:0000256" key="10">
    <source>
        <dbReference type="ARBA" id="ARBA00079975"/>
    </source>
</evidence>
<dbReference type="CDD" id="cd11368">
    <property type="entry name" value="RNase_PH_RRP45"/>
    <property type="match status" value="1"/>
</dbReference>
<evidence type="ECO:0000256" key="3">
    <source>
        <dbReference type="ARBA" id="ARBA00006678"/>
    </source>
</evidence>
<keyword evidence="6" id="KW-0863">Zinc-finger</keyword>
<dbReference type="Gene3D" id="3.30.230.70">
    <property type="entry name" value="GHMP Kinase, N-terminal domain"/>
    <property type="match status" value="1"/>
</dbReference>
<dbReference type="PANTHER" id="PTHR11097:SF14">
    <property type="entry name" value="EXOSOME COMPLEX COMPONENT RRP45"/>
    <property type="match status" value="1"/>
</dbReference>
<evidence type="ECO:0000259" key="12">
    <source>
        <dbReference type="SMART" id="SM00184"/>
    </source>
</evidence>
<dbReference type="InterPro" id="IPR033100">
    <property type="entry name" value="Rrp45"/>
</dbReference>
<dbReference type="InterPro" id="IPR001247">
    <property type="entry name" value="ExoRNase_PH_dom1"/>
</dbReference>
<dbReference type="GO" id="GO:0071035">
    <property type="term" value="P:nuclear polyadenylation-dependent rRNA catabolic process"/>
    <property type="evidence" value="ECO:0007669"/>
    <property type="project" value="TreeGrafter"/>
</dbReference>
<dbReference type="SMART" id="SM00184">
    <property type="entry name" value="RING"/>
    <property type="match status" value="1"/>
</dbReference>
<feature type="domain" description="RING-type" evidence="12">
    <location>
        <begin position="165"/>
        <end position="266"/>
    </location>
</feature>
<evidence type="ECO:0000256" key="1">
    <source>
        <dbReference type="ARBA" id="ARBA00004123"/>
    </source>
</evidence>